<evidence type="ECO:0000256" key="7">
    <source>
        <dbReference type="SAM" id="Coils"/>
    </source>
</evidence>
<dbReference type="PANTHER" id="PTHR20982">
    <property type="entry name" value="RIBOSOME RECYCLING FACTOR"/>
    <property type="match status" value="1"/>
</dbReference>
<dbReference type="GO" id="GO:0005829">
    <property type="term" value="C:cytosol"/>
    <property type="evidence" value="ECO:0007669"/>
    <property type="project" value="GOC"/>
</dbReference>
<keyword evidence="10" id="KW-1185">Reference proteome</keyword>
<proteinExistence type="inferred from homology"/>
<dbReference type="SUPFAM" id="SSF55194">
    <property type="entry name" value="Ribosome recycling factor, RRF"/>
    <property type="match status" value="1"/>
</dbReference>
<feature type="coiled-coil region" evidence="7">
    <location>
        <begin position="120"/>
        <end position="158"/>
    </location>
</feature>
<keyword evidence="4 6" id="KW-0648">Protein biosynthesis</keyword>
<dbReference type="EMBL" id="JACHXQ010000003">
    <property type="protein sequence ID" value="MBB3183850.1"/>
    <property type="molecule type" value="Genomic_DNA"/>
</dbReference>
<sequence length="191" mass="21411">MTEGKTVIDDIKKDAQSRMKKSLEALHQNFNKIRTGRAHSSILDAVTVDYYGAQVPLNQVASINVEDARTLAVVPWEQQMVPKIEKAIMTSDLGLNPASAGNVIRVPMPMLTEETRKGYIKQARQEAEHARVAVRNVRRDANGDLKSLLKEKEITEDEQHQGEEAIQKLTDSIIAEIDKALESKEHDLMQV</sequence>
<evidence type="ECO:0000259" key="8">
    <source>
        <dbReference type="Pfam" id="PF01765"/>
    </source>
</evidence>
<dbReference type="Proteomes" id="UP000563050">
    <property type="component" value="Unassembled WGS sequence"/>
</dbReference>
<comment type="caution">
    <text evidence="9">The sequence shown here is derived from an EMBL/GenBank/DDBJ whole genome shotgun (WGS) entry which is preliminary data.</text>
</comment>
<dbReference type="Gene3D" id="3.30.1360.40">
    <property type="match status" value="1"/>
</dbReference>
<accession>A0A7W5DJ24</accession>
<dbReference type="HAMAP" id="MF_00040">
    <property type="entry name" value="RRF"/>
    <property type="match status" value="1"/>
</dbReference>
<evidence type="ECO:0000256" key="4">
    <source>
        <dbReference type="ARBA" id="ARBA00022917"/>
    </source>
</evidence>
<evidence type="ECO:0000256" key="6">
    <source>
        <dbReference type="HAMAP-Rule" id="MF_00040"/>
    </source>
</evidence>
<dbReference type="NCBIfam" id="TIGR00496">
    <property type="entry name" value="frr"/>
    <property type="match status" value="1"/>
</dbReference>
<organism evidence="9 10">
    <name type="scientific">Halomonas fontilapidosi</name>
    <dbReference type="NCBI Taxonomy" id="616675"/>
    <lineage>
        <taxon>Bacteria</taxon>
        <taxon>Pseudomonadati</taxon>
        <taxon>Pseudomonadota</taxon>
        <taxon>Gammaproteobacteria</taxon>
        <taxon>Oceanospirillales</taxon>
        <taxon>Halomonadaceae</taxon>
        <taxon>Halomonas</taxon>
    </lineage>
</organism>
<protein>
    <recommendedName>
        <fullName evidence="6">Ribosome-recycling factor</fullName>
        <shortName evidence="6">RRF</shortName>
    </recommendedName>
    <alternativeName>
        <fullName evidence="6">Ribosome-releasing factor</fullName>
    </alternativeName>
</protein>
<keyword evidence="7" id="KW-0175">Coiled coil</keyword>
<comment type="function">
    <text evidence="5 6">Responsible for the release of ribosomes from messenger RNA at the termination of protein biosynthesis. May increase the efficiency of translation by recycling ribosomes from one round of translation to another.</text>
</comment>
<evidence type="ECO:0000313" key="10">
    <source>
        <dbReference type="Proteomes" id="UP000563050"/>
    </source>
</evidence>
<evidence type="ECO:0000256" key="2">
    <source>
        <dbReference type="ARBA" id="ARBA00005912"/>
    </source>
</evidence>
<name>A0A7W5DJ24_9GAMM</name>
<dbReference type="Pfam" id="PF01765">
    <property type="entry name" value="RRF"/>
    <property type="match status" value="1"/>
</dbReference>
<dbReference type="GO" id="GO:0002184">
    <property type="term" value="P:cytoplasmic translational termination"/>
    <property type="evidence" value="ECO:0007669"/>
    <property type="project" value="TreeGrafter"/>
</dbReference>
<evidence type="ECO:0000256" key="1">
    <source>
        <dbReference type="ARBA" id="ARBA00004496"/>
    </source>
</evidence>
<dbReference type="PANTHER" id="PTHR20982:SF3">
    <property type="entry name" value="MITOCHONDRIAL RIBOSOME RECYCLING FACTOR PSEUDO 1"/>
    <property type="match status" value="1"/>
</dbReference>
<keyword evidence="3 6" id="KW-0963">Cytoplasm</keyword>
<dbReference type="AlphaFoldDB" id="A0A7W5DJ24"/>
<dbReference type="GO" id="GO:0043023">
    <property type="term" value="F:ribosomal large subunit binding"/>
    <property type="evidence" value="ECO:0007669"/>
    <property type="project" value="TreeGrafter"/>
</dbReference>
<evidence type="ECO:0000313" key="9">
    <source>
        <dbReference type="EMBL" id="MBB3183850.1"/>
    </source>
</evidence>
<reference evidence="9 10" key="1">
    <citation type="submission" date="2020-08" db="EMBL/GenBank/DDBJ databases">
        <title>Genomic Encyclopedia of Type Strains, Phase III (KMG-III): the genomes of soil and plant-associated and newly described type strains.</title>
        <authorList>
            <person name="Whitman W."/>
        </authorList>
    </citation>
    <scope>NUCLEOTIDE SEQUENCE [LARGE SCALE GENOMIC DNA]</scope>
    <source>
        <strain evidence="9 10">CECT 7341</strain>
    </source>
</reference>
<dbReference type="Gene3D" id="1.10.132.20">
    <property type="entry name" value="Ribosome-recycling factor"/>
    <property type="match status" value="1"/>
</dbReference>
<comment type="similarity">
    <text evidence="2 6">Belongs to the RRF family.</text>
</comment>
<dbReference type="InterPro" id="IPR002661">
    <property type="entry name" value="Ribosome_recyc_fac"/>
</dbReference>
<dbReference type="FunFam" id="3.30.1360.40:FF:000001">
    <property type="entry name" value="Ribosome-recycling factor"/>
    <property type="match status" value="1"/>
</dbReference>
<comment type="subcellular location">
    <subcellularLocation>
        <location evidence="1 6">Cytoplasm</location>
    </subcellularLocation>
</comment>
<dbReference type="CDD" id="cd00520">
    <property type="entry name" value="RRF"/>
    <property type="match status" value="1"/>
</dbReference>
<gene>
    <name evidence="6" type="primary">frr</name>
    <name evidence="9" type="ORF">FHR95_001404</name>
</gene>
<dbReference type="InterPro" id="IPR023584">
    <property type="entry name" value="Ribosome_recyc_fac_dom"/>
</dbReference>
<evidence type="ECO:0000256" key="3">
    <source>
        <dbReference type="ARBA" id="ARBA00022490"/>
    </source>
</evidence>
<dbReference type="InterPro" id="IPR036191">
    <property type="entry name" value="RRF_sf"/>
</dbReference>
<feature type="domain" description="Ribosome recycling factor" evidence="8">
    <location>
        <begin position="27"/>
        <end position="189"/>
    </location>
</feature>
<evidence type="ECO:0000256" key="5">
    <source>
        <dbReference type="ARBA" id="ARBA00025050"/>
    </source>
</evidence>
<dbReference type="FunFam" id="1.10.132.20:FF:000001">
    <property type="entry name" value="Ribosome-recycling factor"/>
    <property type="match status" value="1"/>
</dbReference>